<dbReference type="EMBL" id="PYSW02000036">
    <property type="protein sequence ID" value="KAG2377815.1"/>
    <property type="molecule type" value="Genomic_DNA"/>
</dbReference>
<dbReference type="Proteomes" id="UP000816034">
    <property type="component" value="Unassembled WGS sequence"/>
</dbReference>
<proteinExistence type="inferred from homology"/>
<evidence type="ECO:0000256" key="2">
    <source>
        <dbReference type="ARBA" id="ARBA00023306"/>
    </source>
</evidence>
<evidence type="ECO:0000256" key="3">
    <source>
        <dbReference type="SAM" id="MobiDB-lite"/>
    </source>
</evidence>
<dbReference type="GeneID" id="68101354"/>
<dbReference type="GO" id="GO:0019888">
    <property type="term" value="F:protein phosphatase regulator activity"/>
    <property type="evidence" value="ECO:0007669"/>
    <property type="project" value="TreeGrafter"/>
</dbReference>
<dbReference type="InterPro" id="IPR007587">
    <property type="entry name" value="SAPS"/>
</dbReference>
<dbReference type="RefSeq" id="XP_044545077.1">
    <property type="nucleotide sequence ID" value="XM_044699028.1"/>
</dbReference>
<dbReference type="GO" id="GO:0019903">
    <property type="term" value="F:protein phosphatase binding"/>
    <property type="evidence" value="ECO:0007669"/>
    <property type="project" value="InterPro"/>
</dbReference>
<dbReference type="PANTHER" id="PTHR12634:SF8">
    <property type="entry name" value="FIERY MOUNTAIN, ISOFORM D"/>
    <property type="match status" value="1"/>
</dbReference>
<evidence type="ECO:0000313" key="4">
    <source>
        <dbReference type="EMBL" id="KAG2377815.1"/>
    </source>
</evidence>
<dbReference type="PANTHER" id="PTHR12634">
    <property type="entry name" value="SIT4 YEAST -ASSOCIATING PROTEIN-RELATED"/>
    <property type="match status" value="1"/>
</dbReference>
<evidence type="ECO:0000313" key="5">
    <source>
        <dbReference type="Proteomes" id="UP000816034"/>
    </source>
</evidence>
<protein>
    <submittedName>
        <fullName evidence="4">Uncharacterized protein</fullName>
    </submittedName>
</protein>
<comment type="caution">
    <text evidence="4">The sequence shown here is derived from an EMBL/GenBank/DDBJ whole genome shotgun (WGS) entry which is preliminary data.</text>
</comment>
<organism evidence="4 5">
    <name type="scientific">Naegleria lovaniensis</name>
    <name type="common">Amoeba</name>
    <dbReference type="NCBI Taxonomy" id="51637"/>
    <lineage>
        <taxon>Eukaryota</taxon>
        <taxon>Discoba</taxon>
        <taxon>Heterolobosea</taxon>
        <taxon>Tetramitia</taxon>
        <taxon>Eutetramitia</taxon>
        <taxon>Vahlkampfiidae</taxon>
        <taxon>Naegleria</taxon>
    </lineage>
</organism>
<gene>
    <name evidence="4" type="ORF">C9374_008900</name>
</gene>
<dbReference type="Pfam" id="PF04499">
    <property type="entry name" value="SAPS"/>
    <property type="match status" value="2"/>
</dbReference>
<feature type="region of interest" description="Disordered" evidence="3">
    <location>
        <begin position="510"/>
        <end position="534"/>
    </location>
</feature>
<sequence>MLFKLGFHNKSPVELLLENDDCTLEQILDEEDVISEAKAHYGKLIDFLSKSENLTKMIDYITIEIPLDQIQNLKNQTKSEETEKSDDATESEEVHLNEEKLQKRIFKYPRIAAEILCCDIDALYTAIASDKLLLTSLFDFISHEKQTLNPQLTNYWIRVVTCLVQRKPIEVHKFIMSQGESFVLNFCKHIGVPGMDELLLKLISCELYDLIISAETNRSAKQQLKLRLIDARDNSDATNVIKSSVKWWTDAQVPFKLIEKLSPQYSSECHINVTRVLSEIIRRSLQYNLDIQKLNPLATSILSDSVLCKLMDTLLENTDVLNEGIALLHTLIDTSVDLMDADFDECLPSAIKVILTKLPHFILASESQPLKKHLFVDCAIVERILQAFKVNEQAQNESKMRKGYMGHLTIISNTIVSTANSDETVASLTKDISGWKEFVETSLSERNMIETRQMGSDDSYLSLVGGVISNTNHTPISDDDRKELEDAFQDFDDDMTEEYKDDSAKELIEEKASTKDSSPLSESVQTNIEMQLEL</sequence>
<accession>A0AA88KFH8</accession>
<feature type="compositionally biased region" description="Polar residues" evidence="3">
    <location>
        <begin position="515"/>
        <end position="534"/>
    </location>
</feature>
<keyword evidence="2" id="KW-0131">Cell cycle</keyword>
<dbReference type="AlphaFoldDB" id="A0AA88KFH8"/>
<evidence type="ECO:0000256" key="1">
    <source>
        <dbReference type="ARBA" id="ARBA00006180"/>
    </source>
</evidence>
<keyword evidence="5" id="KW-1185">Reference proteome</keyword>
<reference evidence="4 5" key="1">
    <citation type="journal article" date="2018" name="BMC Genomics">
        <title>The genome of Naegleria lovaniensis, the basis for a comparative approach to unravel pathogenicity factors of the human pathogenic amoeba N. fowleri.</title>
        <authorList>
            <person name="Liechti N."/>
            <person name="Schurch N."/>
            <person name="Bruggmann R."/>
            <person name="Wittwer M."/>
        </authorList>
    </citation>
    <scope>NUCLEOTIDE SEQUENCE [LARGE SCALE GENOMIC DNA]</scope>
    <source>
        <strain evidence="4 5">ATCC 30569</strain>
    </source>
</reference>
<name>A0AA88KFH8_NAELO</name>
<comment type="similarity">
    <text evidence="1">Belongs to the SAPS family.</text>
</comment>